<reference evidence="6 7" key="1">
    <citation type="submission" date="2019-03" db="EMBL/GenBank/DDBJ databases">
        <title>Genomic Encyclopedia of Type Strains, Phase IV (KMG-IV): sequencing the most valuable type-strain genomes for metagenomic binning, comparative biology and taxonomic classification.</title>
        <authorList>
            <person name="Goeker M."/>
        </authorList>
    </citation>
    <scope>NUCLEOTIDE SEQUENCE [LARGE SCALE GENOMIC DNA]</scope>
    <source>
        <strain evidence="6 7">DSM 100059</strain>
    </source>
</reference>
<dbReference type="GO" id="GO:0005524">
    <property type="term" value="F:ATP binding"/>
    <property type="evidence" value="ECO:0007669"/>
    <property type="project" value="UniProtKB-KW"/>
</dbReference>
<dbReference type="Pfam" id="PF00005">
    <property type="entry name" value="ABC_tran"/>
    <property type="match status" value="1"/>
</dbReference>
<evidence type="ECO:0000256" key="1">
    <source>
        <dbReference type="ARBA" id="ARBA00005417"/>
    </source>
</evidence>
<dbReference type="InterPro" id="IPR017871">
    <property type="entry name" value="ABC_transporter-like_CS"/>
</dbReference>
<dbReference type="GO" id="GO:0016887">
    <property type="term" value="F:ATP hydrolysis activity"/>
    <property type="evidence" value="ECO:0007669"/>
    <property type="project" value="InterPro"/>
</dbReference>
<keyword evidence="7" id="KW-1185">Reference proteome</keyword>
<dbReference type="AlphaFoldDB" id="A0A4R8DMH5"/>
<accession>A0A4R8DMH5</accession>
<organism evidence="6 7">
    <name type="scientific">Dinghuibacter silviterrae</name>
    <dbReference type="NCBI Taxonomy" id="1539049"/>
    <lineage>
        <taxon>Bacteria</taxon>
        <taxon>Pseudomonadati</taxon>
        <taxon>Bacteroidota</taxon>
        <taxon>Chitinophagia</taxon>
        <taxon>Chitinophagales</taxon>
        <taxon>Chitinophagaceae</taxon>
        <taxon>Dinghuibacter</taxon>
    </lineage>
</organism>
<name>A0A4R8DMH5_9BACT</name>
<dbReference type="SUPFAM" id="SSF52540">
    <property type="entry name" value="P-loop containing nucleoside triphosphate hydrolases"/>
    <property type="match status" value="1"/>
</dbReference>
<comment type="similarity">
    <text evidence="1">Belongs to the ABC transporter superfamily.</text>
</comment>
<gene>
    <name evidence="6" type="ORF">EDB95_0171</name>
</gene>
<dbReference type="InterPro" id="IPR003593">
    <property type="entry name" value="AAA+_ATPase"/>
</dbReference>
<dbReference type="InterPro" id="IPR003439">
    <property type="entry name" value="ABC_transporter-like_ATP-bd"/>
</dbReference>
<dbReference type="PROSITE" id="PS50893">
    <property type="entry name" value="ABC_TRANSPORTER_2"/>
    <property type="match status" value="1"/>
</dbReference>
<dbReference type="RefSeq" id="WP_133989652.1">
    <property type="nucleotide sequence ID" value="NZ_SODV01000001.1"/>
</dbReference>
<evidence type="ECO:0000259" key="5">
    <source>
        <dbReference type="PROSITE" id="PS50893"/>
    </source>
</evidence>
<evidence type="ECO:0000256" key="3">
    <source>
        <dbReference type="ARBA" id="ARBA00022741"/>
    </source>
</evidence>
<keyword evidence="2" id="KW-0813">Transport</keyword>
<dbReference type="OrthoDB" id="9785229at2"/>
<dbReference type="PROSITE" id="PS00211">
    <property type="entry name" value="ABC_TRANSPORTER_1"/>
    <property type="match status" value="1"/>
</dbReference>
<protein>
    <submittedName>
        <fullName evidence="6">ABC-2 type transport system ATP-binding protein</fullName>
    </submittedName>
</protein>
<evidence type="ECO:0000256" key="2">
    <source>
        <dbReference type="ARBA" id="ARBA00022448"/>
    </source>
</evidence>
<dbReference type="PANTHER" id="PTHR43335:SF4">
    <property type="entry name" value="ABC TRANSPORTER, ATP-BINDING PROTEIN"/>
    <property type="match status" value="1"/>
</dbReference>
<dbReference type="Gene3D" id="3.40.50.300">
    <property type="entry name" value="P-loop containing nucleotide triphosphate hydrolases"/>
    <property type="match status" value="1"/>
</dbReference>
<dbReference type="PANTHER" id="PTHR43335">
    <property type="entry name" value="ABC TRANSPORTER, ATP-BINDING PROTEIN"/>
    <property type="match status" value="1"/>
</dbReference>
<evidence type="ECO:0000313" key="6">
    <source>
        <dbReference type="EMBL" id="TDW99163.1"/>
    </source>
</evidence>
<keyword evidence="3" id="KW-0547">Nucleotide-binding</keyword>
<dbReference type="InterPro" id="IPR027417">
    <property type="entry name" value="P-loop_NTPase"/>
</dbReference>
<comment type="caution">
    <text evidence="6">The sequence shown here is derived from an EMBL/GenBank/DDBJ whole genome shotgun (WGS) entry which is preliminary data.</text>
</comment>
<evidence type="ECO:0000256" key="4">
    <source>
        <dbReference type="ARBA" id="ARBA00022840"/>
    </source>
</evidence>
<evidence type="ECO:0000313" key="7">
    <source>
        <dbReference type="Proteomes" id="UP000294498"/>
    </source>
</evidence>
<proteinExistence type="inferred from homology"/>
<dbReference type="EMBL" id="SODV01000001">
    <property type="protein sequence ID" value="TDW99163.1"/>
    <property type="molecule type" value="Genomic_DNA"/>
</dbReference>
<feature type="domain" description="ABC transporter" evidence="5">
    <location>
        <begin position="6"/>
        <end position="234"/>
    </location>
</feature>
<keyword evidence="4 6" id="KW-0067">ATP-binding</keyword>
<sequence length="305" mass="33314">MEKYILETKGLTHHFGKQPILTRLDLRVPPGSIFGFLGPNGAGKTTTLRLILGLLRKQEGTVLFSGRELSGHRVDVLSKVGTLIEQPSLYAHLSGTENLQIYRRIYGASAARVGEVLELVGLAGDAARKKAGRYSLGMKQRLAIAIALLPRPELLILDEPTNGLDPGGIVEMRELLQRLNRDMGVTVLVSSHLLAEVEKLVTHVGIINRGRLVFQGTLEGLKMLQNGPAGWMIETEDPRLGLGLLTPHFNASVSGERGLVLNITTREEAAAANRLLVQAGLPVYQLYQQQNNLETLFMELTHAAV</sequence>
<dbReference type="Proteomes" id="UP000294498">
    <property type="component" value="Unassembled WGS sequence"/>
</dbReference>
<dbReference type="SMART" id="SM00382">
    <property type="entry name" value="AAA"/>
    <property type="match status" value="1"/>
</dbReference>